<feature type="region of interest" description="Disordered" evidence="1">
    <location>
        <begin position="130"/>
        <end position="172"/>
    </location>
</feature>
<comment type="caution">
    <text evidence="2">The sequence shown here is derived from an EMBL/GenBank/DDBJ whole genome shotgun (WGS) entry which is preliminary data.</text>
</comment>
<protein>
    <recommendedName>
        <fullName evidence="4">DnaD domain-containing protein</fullName>
    </recommendedName>
</protein>
<evidence type="ECO:0000256" key="1">
    <source>
        <dbReference type="SAM" id="MobiDB-lite"/>
    </source>
</evidence>
<name>A0A8J7DT57_9CYAN</name>
<gene>
    <name evidence="2" type="ORF">IQ249_05685</name>
</gene>
<accession>A0A8J7DT57</accession>
<keyword evidence="3" id="KW-1185">Reference proteome</keyword>
<sequence>MTDRTTQAVITQTVALIERYGFETGRETAMELVTRWLERDRAIWVRLAVIEALYQGRYKAVSVEQILQFWIKRGYPTYHFNHEFESLICRRLPPVPPSLLTKEPEKESEKIDSDRSVWVGEAEFNNVQSLATSSGQKMSEGEENISHQAAEEEFEKPLSEEEQETPNSTQEWARLKAYYRPIHKFSPPQDDSRFYDKLKKVTESQ</sequence>
<dbReference type="EMBL" id="JADEWZ010000006">
    <property type="protein sequence ID" value="MBE9115387.1"/>
    <property type="molecule type" value="Genomic_DNA"/>
</dbReference>
<reference evidence="2" key="1">
    <citation type="submission" date="2020-10" db="EMBL/GenBank/DDBJ databases">
        <authorList>
            <person name="Castelo-Branco R."/>
            <person name="Eusebio N."/>
            <person name="Adriana R."/>
            <person name="Vieira A."/>
            <person name="Brugerolle De Fraissinette N."/>
            <person name="Rezende De Castro R."/>
            <person name="Schneider M.P."/>
            <person name="Vasconcelos V."/>
            <person name="Leao P.N."/>
        </authorList>
    </citation>
    <scope>NUCLEOTIDE SEQUENCE</scope>
    <source>
        <strain evidence="2">LEGE 07157</strain>
    </source>
</reference>
<dbReference type="Proteomes" id="UP000654482">
    <property type="component" value="Unassembled WGS sequence"/>
</dbReference>
<dbReference type="RefSeq" id="WP_194028475.1">
    <property type="nucleotide sequence ID" value="NZ_JADEWZ010000006.1"/>
</dbReference>
<proteinExistence type="predicted"/>
<dbReference type="AlphaFoldDB" id="A0A8J7DT57"/>
<evidence type="ECO:0000313" key="2">
    <source>
        <dbReference type="EMBL" id="MBE9115387.1"/>
    </source>
</evidence>
<organism evidence="2 3">
    <name type="scientific">Lusitaniella coriacea LEGE 07157</name>
    <dbReference type="NCBI Taxonomy" id="945747"/>
    <lineage>
        <taxon>Bacteria</taxon>
        <taxon>Bacillati</taxon>
        <taxon>Cyanobacteriota</taxon>
        <taxon>Cyanophyceae</taxon>
        <taxon>Spirulinales</taxon>
        <taxon>Lusitaniellaceae</taxon>
        <taxon>Lusitaniella</taxon>
    </lineage>
</organism>
<evidence type="ECO:0008006" key="4">
    <source>
        <dbReference type="Google" id="ProtNLM"/>
    </source>
</evidence>
<evidence type="ECO:0000313" key="3">
    <source>
        <dbReference type="Proteomes" id="UP000654482"/>
    </source>
</evidence>